<comment type="caution">
    <text evidence="1">The sequence shown here is derived from an EMBL/GenBank/DDBJ whole genome shotgun (WGS) entry which is preliminary data.</text>
</comment>
<reference evidence="1 2" key="1">
    <citation type="submission" date="2014-02" db="EMBL/GenBank/DDBJ databases">
        <title>The small core and large imbalanced accessory genome model reveals a collaborative survival strategy of Sorangium cellulosum strains in nature.</title>
        <authorList>
            <person name="Han K."/>
            <person name="Peng R."/>
            <person name="Blom J."/>
            <person name="Li Y.-Z."/>
        </authorList>
    </citation>
    <scope>NUCLEOTIDE SEQUENCE [LARGE SCALE GENOMIC DNA]</scope>
    <source>
        <strain evidence="1 2">So0157-18</strain>
    </source>
</reference>
<sequence length="147" mass="15489">MTLVSSAPLARSSAPPSAFRRLAKPLLGLMIFAALFLALAWALDDRRSTAAGPLAAVAASPLGQLSRSAADRAVLVGRVEERLPAGSYTYFAVRAGEALTWAVTVGDAPPPGTPVQVRSMGRRTNFHSSRLARTFPELVFGVVSRAD</sequence>
<accession>A0A150PGW7</accession>
<evidence type="ECO:0000313" key="2">
    <source>
        <dbReference type="Proteomes" id="UP000075604"/>
    </source>
</evidence>
<name>A0A150PGW7_SORCE</name>
<evidence type="ECO:0000313" key="1">
    <source>
        <dbReference type="EMBL" id="KYF54894.1"/>
    </source>
</evidence>
<proteinExistence type="predicted"/>
<organism evidence="1 2">
    <name type="scientific">Sorangium cellulosum</name>
    <name type="common">Polyangium cellulosum</name>
    <dbReference type="NCBI Taxonomy" id="56"/>
    <lineage>
        <taxon>Bacteria</taxon>
        <taxon>Pseudomonadati</taxon>
        <taxon>Myxococcota</taxon>
        <taxon>Polyangia</taxon>
        <taxon>Polyangiales</taxon>
        <taxon>Polyangiaceae</taxon>
        <taxon>Sorangium</taxon>
    </lineage>
</organism>
<protein>
    <submittedName>
        <fullName evidence="1">Uncharacterized protein</fullName>
    </submittedName>
</protein>
<dbReference type="EMBL" id="JELX01002588">
    <property type="protein sequence ID" value="KYF54894.1"/>
    <property type="molecule type" value="Genomic_DNA"/>
</dbReference>
<dbReference type="AlphaFoldDB" id="A0A150PGW7"/>
<gene>
    <name evidence="1" type="ORF">BE04_09535</name>
</gene>
<dbReference type="Proteomes" id="UP000075604">
    <property type="component" value="Unassembled WGS sequence"/>
</dbReference>